<dbReference type="NCBIfam" id="TIGR00498">
    <property type="entry name" value="lexA"/>
    <property type="match status" value="1"/>
</dbReference>
<dbReference type="InterPro" id="IPR015927">
    <property type="entry name" value="Peptidase_S24_S26A/B/C"/>
</dbReference>
<organism evidence="17 18">
    <name type="scientific">Vagococcus martis</name>
    <dbReference type="NCBI Taxonomy" id="1768210"/>
    <lineage>
        <taxon>Bacteria</taxon>
        <taxon>Bacillati</taxon>
        <taxon>Bacillota</taxon>
        <taxon>Bacilli</taxon>
        <taxon>Lactobacillales</taxon>
        <taxon>Enterococcaceae</taxon>
        <taxon>Vagococcus</taxon>
    </lineage>
</organism>
<feature type="domain" description="Peptidase S24/S26A/S26B/S26C" evidence="15">
    <location>
        <begin position="85"/>
        <end position="199"/>
    </location>
</feature>
<gene>
    <name evidence="13" type="primary">lexA</name>
    <name evidence="17" type="ORF">BW731_02380</name>
</gene>
<dbReference type="CDD" id="cd06529">
    <property type="entry name" value="S24_LexA-like"/>
    <property type="match status" value="1"/>
</dbReference>
<evidence type="ECO:0000313" key="17">
    <source>
        <dbReference type="EMBL" id="OPF87134.1"/>
    </source>
</evidence>
<dbReference type="InterPro" id="IPR006199">
    <property type="entry name" value="LexA_DNA-bd_dom"/>
</dbReference>
<dbReference type="GO" id="GO:0009432">
    <property type="term" value="P:SOS response"/>
    <property type="evidence" value="ECO:0007669"/>
    <property type="project" value="UniProtKB-UniRule"/>
</dbReference>
<accession>A0A1V4DF04</accession>
<dbReference type="Pfam" id="PF00717">
    <property type="entry name" value="Peptidase_S24"/>
    <property type="match status" value="1"/>
</dbReference>
<feature type="site" description="Cleavage; by autolysis" evidence="13">
    <location>
        <begin position="92"/>
        <end position="93"/>
    </location>
</feature>
<evidence type="ECO:0000256" key="12">
    <source>
        <dbReference type="ARBA" id="ARBA00023236"/>
    </source>
</evidence>
<evidence type="ECO:0000256" key="2">
    <source>
        <dbReference type="ARBA" id="ARBA00011738"/>
    </source>
</evidence>
<keyword evidence="6 13" id="KW-0378">Hydrolase</keyword>
<keyword evidence="9 13" id="KW-0238">DNA-binding</keyword>
<evidence type="ECO:0000256" key="3">
    <source>
        <dbReference type="ARBA" id="ARBA00022491"/>
    </source>
</evidence>
<evidence type="ECO:0000256" key="13">
    <source>
        <dbReference type="HAMAP-Rule" id="MF_00015"/>
    </source>
</evidence>
<dbReference type="InterPro" id="IPR036286">
    <property type="entry name" value="LexA/Signal_pep-like_sf"/>
</dbReference>
<keyword evidence="4 13" id="KW-0235">DNA replication</keyword>
<dbReference type="RefSeq" id="WP_079345383.1">
    <property type="nucleotide sequence ID" value="NZ_MVAB01000001.1"/>
</dbReference>
<keyword evidence="3 13" id="KW-0678">Repressor</keyword>
<dbReference type="HAMAP" id="MF_00015">
    <property type="entry name" value="LexA"/>
    <property type="match status" value="1"/>
</dbReference>
<sequence length="206" mass="22900">MSTKRSSRQLDVLKYIHEQVEEKGYPPTVREIGTAVNLSSTSTVHGHLSRLEKKGLISRDPTKPRAIELTSEGLKMIGINSPFIPMLGVVTAGEPILAVEEASDFFPLPPDLKYEENSLFMLTIRGDSMINAGIFDGDHVIVRKQSSAVNGDIVIAMTDENEATCKRFFKEKNHIRLQPENDTMEPIILSNVSILGKVVGLYRNHI</sequence>
<evidence type="ECO:0000256" key="6">
    <source>
        <dbReference type="ARBA" id="ARBA00022801"/>
    </source>
</evidence>
<evidence type="ECO:0000313" key="18">
    <source>
        <dbReference type="Proteomes" id="UP000189970"/>
    </source>
</evidence>
<comment type="catalytic activity">
    <reaction evidence="13">
        <text>Hydrolysis of Ala-|-Gly bond in repressor LexA.</text>
        <dbReference type="EC" id="3.4.21.88"/>
    </reaction>
</comment>
<dbReference type="InterPro" id="IPR039418">
    <property type="entry name" value="LexA-like"/>
</dbReference>
<feature type="active site" description="For autocatalytic cleavage activity" evidence="13">
    <location>
        <position position="128"/>
    </location>
</feature>
<reference evidence="17 18" key="1">
    <citation type="submission" date="2017-02" db="EMBL/GenBank/DDBJ databases">
        <title>Vagococcus cremeus sp. nov., isolated from the small intestine of a marten, Martes flavigula.</title>
        <authorList>
            <person name="Tak E.J."/>
            <person name="Bae J.-W."/>
        </authorList>
    </citation>
    <scope>NUCLEOTIDE SEQUENCE [LARGE SCALE GENOMIC DNA]</scope>
    <source>
        <strain evidence="17 18">D7T301</strain>
    </source>
</reference>
<evidence type="ECO:0000256" key="9">
    <source>
        <dbReference type="ARBA" id="ARBA00023125"/>
    </source>
</evidence>
<comment type="subunit">
    <text evidence="2 13">Homodimer.</text>
</comment>
<dbReference type="PANTHER" id="PTHR33516:SF2">
    <property type="entry name" value="LEXA REPRESSOR-RELATED"/>
    <property type="match status" value="1"/>
</dbReference>
<comment type="caution">
    <text evidence="17">The sequence shown here is derived from an EMBL/GenBank/DDBJ whole genome shotgun (WGS) entry which is preliminary data.</text>
</comment>
<name>A0A1V4DF04_9ENTE</name>
<evidence type="ECO:0000256" key="1">
    <source>
        <dbReference type="ARBA" id="ARBA00007484"/>
    </source>
</evidence>
<protein>
    <recommendedName>
        <fullName evidence="13">LexA repressor</fullName>
        <ecNumber evidence="13">3.4.21.88</ecNumber>
    </recommendedName>
</protein>
<keyword evidence="5 13" id="KW-0227">DNA damage</keyword>
<dbReference type="Proteomes" id="UP000189970">
    <property type="component" value="Unassembled WGS sequence"/>
</dbReference>
<dbReference type="InterPro" id="IPR011991">
    <property type="entry name" value="ArsR-like_HTH"/>
</dbReference>
<keyword evidence="11 13" id="KW-0234">DNA repair</keyword>
<evidence type="ECO:0000256" key="14">
    <source>
        <dbReference type="RuleBase" id="RU003991"/>
    </source>
</evidence>
<dbReference type="PRINTS" id="PR00726">
    <property type="entry name" value="LEXASERPTASE"/>
</dbReference>
<dbReference type="InterPro" id="IPR050077">
    <property type="entry name" value="LexA_repressor"/>
</dbReference>
<evidence type="ECO:0000256" key="8">
    <source>
        <dbReference type="ARBA" id="ARBA00023015"/>
    </source>
</evidence>
<evidence type="ECO:0000256" key="11">
    <source>
        <dbReference type="ARBA" id="ARBA00023204"/>
    </source>
</evidence>
<evidence type="ECO:0000256" key="7">
    <source>
        <dbReference type="ARBA" id="ARBA00022813"/>
    </source>
</evidence>
<proteinExistence type="inferred from homology"/>
<keyword evidence="18" id="KW-1185">Reference proteome</keyword>
<dbReference type="SUPFAM" id="SSF46785">
    <property type="entry name" value="Winged helix' DNA-binding domain"/>
    <property type="match status" value="1"/>
</dbReference>
<dbReference type="Pfam" id="PF01726">
    <property type="entry name" value="LexA_DNA_bind"/>
    <property type="match status" value="1"/>
</dbReference>
<comment type="similarity">
    <text evidence="1 13 14">Belongs to the peptidase S24 family.</text>
</comment>
<keyword evidence="7 13" id="KW-0068">Autocatalytic cleavage</keyword>
<feature type="domain" description="LexA repressor DNA-binding" evidence="16">
    <location>
        <begin position="6"/>
        <end position="66"/>
    </location>
</feature>
<dbReference type="FunFam" id="1.10.10.10:FF:000009">
    <property type="entry name" value="LexA repressor"/>
    <property type="match status" value="1"/>
</dbReference>
<dbReference type="AlphaFoldDB" id="A0A1V4DF04"/>
<dbReference type="GO" id="GO:0006260">
    <property type="term" value="P:DNA replication"/>
    <property type="evidence" value="ECO:0007669"/>
    <property type="project" value="UniProtKB-UniRule"/>
</dbReference>
<keyword evidence="8 13" id="KW-0805">Transcription regulation</keyword>
<feature type="DNA-binding region" description="H-T-H motif" evidence="13">
    <location>
        <begin position="29"/>
        <end position="49"/>
    </location>
</feature>
<dbReference type="PANTHER" id="PTHR33516">
    <property type="entry name" value="LEXA REPRESSOR"/>
    <property type="match status" value="1"/>
</dbReference>
<evidence type="ECO:0000256" key="10">
    <source>
        <dbReference type="ARBA" id="ARBA00023163"/>
    </source>
</evidence>
<keyword evidence="10 13" id="KW-0804">Transcription</keyword>
<dbReference type="GO" id="GO:0045892">
    <property type="term" value="P:negative regulation of DNA-templated transcription"/>
    <property type="evidence" value="ECO:0007669"/>
    <property type="project" value="UniProtKB-UniRule"/>
</dbReference>
<comment type="function">
    <text evidence="13">Represses a number of genes involved in the response to DNA damage (SOS response), including recA and lexA. In the presence of single-stranded DNA, RecA interacts with LexA causing an autocatalytic cleavage which disrupts the DNA-binding part of LexA, leading to derepression of the SOS regulon and eventually DNA repair.</text>
</comment>
<dbReference type="Gene3D" id="1.10.10.10">
    <property type="entry name" value="Winged helix-like DNA-binding domain superfamily/Winged helix DNA-binding domain"/>
    <property type="match status" value="1"/>
</dbReference>
<dbReference type="EMBL" id="MVAB01000001">
    <property type="protein sequence ID" value="OPF87134.1"/>
    <property type="molecule type" value="Genomic_DNA"/>
</dbReference>
<dbReference type="GO" id="GO:0004252">
    <property type="term" value="F:serine-type endopeptidase activity"/>
    <property type="evidence" value="ECO:0007669"/>
    <property type="project" value="UniProtKB-UniRule"/>
</dbReference>
<evidence type="ECO:0000259" key="16">
    <source>
        <dbReference type="Pfam" id="PF01726"/>
    </source>
</evidence>
<dbReference type="GO" id="GO:0006281">
    <property type="term" value="P:DNA repair"/>
    <property type="evidence" value="ECO:0007669"/>
    <property type="project" value="UniProtKB-UniRule"/>
</dbReference>
<dbReference type="GO" id="GO:0006508">
    <property type="term" value="P:proteolysis"/>
    <property type="evidence" value="ECO:0007669"/>
    <property type="project" value="InterPro"/>
</dbReference>
<feature type="active site" description="For autocatalytic cleavage activity" evidence="13">
    <location>
        <position position="166"/>
    </location>
</feature>
<dbReference type="Gene3D" id="2.10.109.10">
    <property type="entry name" value="Umud Fragment, subunit A"/>
    <property type="match status" value="1"/>
</dbReference>
<dbReference type="InterPro" id="IPR006200">
    <property type="entry name" value="LexA"/>
</dbReference>
<evidence type="ECO:0000256" key="5">
    <source>
        <dbReference type="ARBA" id="ARBA00022763"/>
    </source>
</evidence>
<dbReference type="FunFam" id="2.10.109.10:FF:000001">
    <property type="entry name" value="LexA repressor"/>
    <property type="match status" value="1"/>
</dbReference>
<dbReference type="EC" id="3.4.21.88" evidence="13"/>
<dbReference type="GO" id="GO:0003677">
    <property type="term" value="F:DNA binding"/>
    <property type="evidence" value="ECO:0007669"/>
    <property type="project" value="UniProtKB-UniRule"/>
</dbReference>
<keyword evidence="12 13" id="KW-0742">SOS response</keyword>
<evidence type="ECO:0000259" key="15">
    <source>
        <dbReference type="Pfam" id="PF00717"/>
    </source>
</evidence>
<dbReference type="InterPro" id="IPR036390">
    <property type="entry name" value="WH_DNA-bd_sf"/>
</dbReference>
<evidence type="ECO:0000256" key="4">
    <source>
        <dbReference type="ARBA" id="ARBA00022705"/>
    </source>
</evidence>
<dbReference type="InterPro" id="IPR006197">
    <property type="entry name" value="Peptidase_S24_LexA"/>
</dbReference>
<dbReference type="CDD" id="cd00090">
    <property type="entry name" value="HTH_ARSR"/>
    <property type="match status" value="1"/>
</dbReference>
<dbReference type="InterPro" id="IPR036388">
    <property type="entry name" value="WH-like_DNA-bd_sf"/>
</dbReference>
<dbReference type="SUPFAM" id="SSF51306">
    <property type="entry name" value="LexA/Signal peptidase"/>
    <property type="match status" value="1"/>
</dbReference>